<dbReference type="Proteomes" id="UP001523369">
    <property type="component" value="Unassembled WGS sequence"/>
</dbReference>
<dbReference type="PANTHER" id="PTHR16305">
    <property type="entry name" value="TESTICULAR SOLUBLE ADENYLYL CYCLASE"/>
    <property type="match status" value="1"/>
</dbReference>
<dbReference type="InterPro" id="IPR000792">
    <property type="entry name" value="Tscrpt_reg_LuxR_C"/>
</dbReference>
<organism evidence="5 6">
    <name type="scientific">Paractinoplanes aksuensis</name>
    <dbReference type="NCBI Taxonomy" id="2939490"/>
    <lineage>
        <taxon>Bacteria</taxon>
        <taxon>Bacillati</taxon>
        <taxon>Actinomycetota</taxon>
        <taxon>Actinomycetes</taxon>
        <taxon>Micromonosporales</taxon>
        <taxon>Micromonosporaceae</taxon>
        <taxon>Paractinoplanes</taxon>
    </lineage>
</organism>
<dbReference type="Pfam" id="PF13191">
    <property type="entry name" value="AAA_16"/>
    <property type="match status" value="1"/>
</dbReference>
<dbReference type="InterPro" id="IPR027417">
    <property type="entry name" value="P-loop_NTPase"/>
</dbReference>
<feature type="domain" description="HTH luxR-type" evidence="4">
    <location>
        <begin position="837"/>
        <end position="902"/>
    </location>
</feature>
<dbReference type="InterPro" id="IPR036388">
    <property type="entry name" value="WH-like_DNA-bd_sf"/>
</dbReference>
<dbReference type="PRINTS" id="PR00038">
    <property type="entry name" value="HTHLUXR"/>
</dbReference>
<feature type="region of interest" description="Disordered" evidence="3">
    <location>
        <begin position="824"/>
        <end position="846"/>
    </location>
</feature>
<sequence length="904" mass="96176">MDAFRMVGREAESAVLRDLIAGAREAGASLVLEGDPGIGKTALLDLSAGEAARAGFRVLRCTGLQNAAPVGFDTLHELVHPLLPLAEALPPRQRTALMVAFALQDGEAPDRLVVSLACLGLLEEAAGERPLFVAVEDAQWLDPSSESVLTFVARRLSQSPIVLVATMRTGSDGAEQWPRRLPVGPLDDRAAAAVLDDLAADLPAPVRARVLNEAGGNPLALRELPAALREHGMERVALNSRLPTTKRLERAFLTQLAQLPAGGRRLLVLAAAADGADLRDILAAAGAVDAGVADLEPLESTGLVGAYGGGLRFRHPLVRSAVEGAATTAEWTNAHLALAAVVPDPARAAWHRASATVEHSEAVAAELDAAAGRARRRGAQPEAVRAYERAAAISPGPAERARRLAAAAEAARATGMNFEAMRLLEQAEAIVTEPETIAAIAATRLSFSMQVGVPGYSRAELAAMSRALSKRPEDVDRRIRILWGAAINARGRNLPRAEWSRLTAELKSISRASPLRSIALAMLAPLGEAAELRARLPALIPELAEHGQGLLTLAIAAESLQDLETAFTAWDLCCEWFHHHGQPADHAQALRGRANVHLLWGRLVEGLADAEYAVRMAQDTGQPLTESTAYATVARAHALLGELDAARAALRAFHELDRLGPLALASADARWAAALTGLSEHRVADALVEFGHMGVHSTRALWAVADHTEAAVRAGRPEAVADAVRTAGTTAAALGSEYLTALVERSRAQLAGGDDAEDHFERALHAGSVSDAPLELARTHLLYGEWLRRRRRVVDARRHLAEALRRFDAIGARMFAERAAGELRAAGEAPSRPNAAAPSPRQSLTPQEWQVARLAADGLTNKEIADRVYLSHRTVSTHLYHVYPKLGVTGRNQLAAALGEVDQT</sequence>
<feature type="compositionally biased region" description="Low complexity" evidence="3">
    <location>
        <begin position="824"/>
        <end position="841"/>
    </location>
</feature>
<proteinExistence type="predicted"/>
<evidence type="ECO:0000313" key="5">
    <source>
        <dbReference type="EMBL" id="MCO8273722.1"/>
    </source>
</evidence>
<evidence type="ECO:0000259" key="4">
    <source>
        <dbReference type="PROSITE" id="PS50043"/>
    </source>
</evidence>
<dbReference type="SUPFAM" id="SSF52540">
    <property type="entry name" value="P-loop containing nucleoside triphosphate hydrolases"/>
    <property type="match status" value="1"/>
</dbReference>
<gene>
    <name evidence="5" type="ORF">M1L60_24300</name>
</gene>
<dbReference type="CDD" id="cd06170">
    <property type="entry name" value="LuxR_C_like"/>
    <property type="match status" value="1"/>
</dbReference>
<evidence type="ECO:0000256" key="1">
    <source>
        <dbReference type="ARBA" id="ARBA00022741"/>
    </source>
</evidence>
<keyword evidence="6" id="KW-1185">Reference proteome</keyword>
<name>A0ABT1DSA7_9ACTN</name>
<evidence type="ECO:0000256" key="3">
    <source>
        <dbReference type="SAM" id="MobiDB-lite"/>
    </source>
</evidence>
<dbReference type="SMART" id="SM00421">
    <property type="entry name" value="HTH_LUXR"/>
    <property type="match status" value="1"/>
</dbReference>
<dbReference type="Gene3D" id="1.10.10.10">
    <property type="entry name" value="Winged helix-like DNA-binding domain superfamily/Winged helix DNA-binding domain"/>
    <property type="match status" value="1"/>
</dbReference>
<dbReference type="RefSeq" id="WP_253239801.1">
    <property type="nucleotide sequence ID" value="NZ_JAMYJR010000027.1"/>
</dbReference>
<dbReference type="PROSITE" id="PS50043">
    <property type="entry name" value="HTH_LUXR_2"/>
    <property type="match status" value="1"/>
</dbReference>
<dbReference type="EMBL" id="JAMYJR010000027">
    <property type="protein sequence ID" value="MCO8273722.1"/>
    <property type="molecule type" value="Genomic_DNA"/>
</dbReference>
<dbReference type="InterPro" id="IPR011990">
    <property type="entry name" value="TPR-like_helical_dom_sf"/>
</dbReference>
<evidence type="ECO:0000313" key="6">
    <source>
        <dbReference type="Proteomes" id="UP001523369"/>
    </source>
</evidence>
<dbReference type="InterPro" id="IPR016032">
    <property type="entry name" value="Sig_transdc_resp-reg_C-effctor"/>
</dbReference>
<evidence type="ECO:0000256" key="2">
    <source>
        <dbReference type="ARBA" id="ARBA00022840"/>
    </source>
</evidence>
<keyword evidence="2" id="KW-0067">ATP-binding</keyword>
<dbReference type="SUPFAM" id="SSF48452">
    <property type="entry name" value="TPR-like"/>
    <property type="match status" value="1"/>
</dbReference>
<comment type="caution">
    <text evidence="5">The sequence shown here is derived from an EMBL/GenBank/DDBJ whole genome shotgun (WGS) entry which is preliminary data.</text>
</comment>
<reference evidence="5 6" key="1">
    <citation type="submission" date="2022-06" db="EMBL/GenBank/DDBJ databases">
        <title>New Species of the Genus Actinoplanes, ActinopZanes ferrugineus.</title>
        <authorList>
            <person name="Ding P."/>
        </authorList>
    </citation>
    <scope>NUCLEOTIDE SEQUENCE [LARGE SCALE GENOMIC DNA]</scope>
    <source>
        <strain evidence="5 6">TRM88003</strain>
    </source>
</reference>
<keyword evidence="1" id="KW-0547">Nucleotide-binding</keyword>
<dbReference type="InterPro" id="IPR041664">
    <property type="entry name" value="AAA_16"/>
</dbReference>
<dbReference type="Gene3D" id="1.25.40.10">
    <property type="entry name" value="Tetratricopeptide repeat domain"/>
    <property type="match status" value="1"/>
</dbReference>
<dbReference type="Pfam" id="PF00196">
    <property type="entry name" value="GerE"/>
    <property type="match status" value="1"/>
</dbReference>
<accession>A0ABT1DSA7</accession>
<protein>
    <submittedName>
        <fullName evidence="5">LuxR family transcriptional regulator</fullName>
    </submittedName>
</protein>
<dbReference type="SUPFAM" id="SSF46894">
    <property type="entry name" value="C-terminal effector domain of the bipartite response regulators"/>
    <property type="match status" value="1"/>
</dbReference>
<dbReference type="PROSITE" id="PS00622">
    <property type="entry name" value="HTH_LUXR_1"/>
    <property type="match status" value="1"/>
</dbReference>
<dbReference type="PANTHER" id="PTHR16305:SF35">
    <property type="entry name" value="TRANSCRIPTIONAL ACTIVATOR DOMAIN"/>
    <property type="match status" value="1"/>
</dbReference>